<comment type="caution">
    <text evidence="8">The sequence shown here is derived from an EMBL/GenBank/DDBJ whole genome shotgun (WGS) entry which is preliminary data.</text>
</comment>
<sequence length="444" mass="49188">MFTCASCHKSFRAGRSALEEHCRATGHPLPFSCDTCTASFALKESCEQHMDAKGHRATSPSSLSGALIDTFSQPGRPRTPAASGIDPLKPSSGKSYAAVLAGRANSTHQESPDKHQPAATTGKSDRFAGNNMNIAGDNHKIPDSGNDGEDLFESDSDTSTGGDVSDLPKVPLSSLGDEDAYDDFYARVAARGGYDNSAEKDAWNGSGSNGDDALKSTGEDDAEKTFWCVGCWKRFDNLRECADHEAVVHNYCRPCERMFSNALDFATHLNSPAHQDATVPCPFCEVKFTTVAGVVHHIESTTCEVRPNLNDDEVYRMIRARDKFDVLTKAPRDGKMPRLTQEEVNEEESWTGHGYQCLLCGKEFKGVVALQQHMDSAVHRQHLYRCPSIWCCAEFKKFSAVVNHLESGTCKYMKPSQVERFVRDIFTRNRPLYRLRRRDTRGKH</sequence>
<evidence type="ECO:0000313" key="8">
    <source>
        <dbReference type="EMBL" id="KAL1840450.1"/>
    </source>
</evidence>
<gene>
    <name evidence="8" type="ORF">VTJ49DRAFT_447</name>
</gene>
<evidence type="ECO:0000313" key="9">
    <source>
        <dbReference type="Proteomes" id="UP001583172"/>
    </source>
</evidence>
<dbReference type="Proteomes" id="UP001583172">
    <property type="component" value="Unassembled WGS sequence"/>
</dbReference>
<feature type="region of interest" description="Disordered" evidence="6">
    <location>
        <begin position="72"/>
        <end position="173"/>
    </location>
</feature>
<dbReference type="Pfam" id="PF12756">
    <property type="entry name" value="zf-C2H2_2"/>
    <property type="match status" value="1"/>
</dbReference>
<keyword evidence="3 5" id="KW-0863">Zinc-finger</keyword>
<dbReference type="InterPro" id="IPR036236">
    <property type="entry name" value="Znf_C2H2_sf"/>
</dbReference>
<evidence type="ECO:0000256" key="4">
    <source>
        <dbReference type="ARBA" id="ARBA00022833"/>
    </source>
</evidence>
<feature type="domain" description="C2H2-type" evidence="7">
    <location>
        <begin position="31"/>
        <end position="60"/>
    </location>
</feature>
<dbReference type="InterPro" id="IPR041661">
    <property type="entry name" value="ZN622/Rei1/Reh1_Znf-C2H2"/>
</dbReference>
<dbReference type="Gene3D" id="3.30.160.60">
    <property type="entry name" value="Classic Zinc Finger"/>
    <property type="match status" value="2"/>
</dbReference>
<evidence type="ECO:0000256" key="6">
    <source>
        <dbReference type="SAM" id="MobiDB-lite"/>
    </source>
</evidence>
<dbReference type="SMART" id="SM00355">
    <property type="entry name" value="ZnF_C2H2"/>
    <property type="match status" value="6"/>
</dbReference>
<keyword evidence="4" id="KW-0862">Zinc</keyword>
<dbReference type="Pfam" id="PF12874">
    <property type="entry name" value="zf-met"/>
    <property type="match status" value="1"/>
</dbReference>
<dbReference type="SUPFAM" id="SSF57667">
    <property type="entry name" value="beta-beta-alpha zinc fingers"/>
    <property type="match status" value="2"/>
</dbReference>
<feature type="domain" description="C2H2-type" evidence="7">
    <location>
        <begin position="355"/>
        <end position="379"/>
    </location>
</feature>
<feature type="compositionally biased region" description="Acidic residues" evidence="6">
    <location>
        <begin position="146"/>
        <end position="156"/>
    </location>
</feature>
<evidence type="ECO:0000256" key="5">
    <source>
        <dbReference type="PROSITE-ProRule" id="PRU00042"/>
    </source>
</evidence>
<dbReference type="PROSITE" id="PS00028">
    <property type="entry name" value="ZINC_FINGER_C2H2_1"/>
    <property type="match status" value="3"/>
</dbReference>
<dbReference type="InterPro" id="IPR013087">
    <property type="entry name" value="Znf_C2H2_type"/>
</dbReference>
<evidence type="ECO:0000259" key="7">
    <source>
        <dbReference type="PROSITE" id="PS50157"/>
    </source>
</evidence>
<protein>
    <recommendedName>
        <fullName evidence="7">C2H2-type domain-containing protein</fullName>
    </recommendedName>
</protein>
<evidence type="ECO:0000256" key="3">
    <source>
        <dbReference type="ARBA" id="ARBA00022771"/>
    </source>
</evidence>
<accession>A0ABR3VF12</accession>
<evidence type="ECO:0000256" key="1">
    <source>
        <dbReference type="ARBA" id="ARBA00022723"/>
    </source>
</evidence>
<dbReference type="PANTHER" id="PTHR24409:SF295">
    <property type="entry name" value="AZ2-RELATED"/>
    <property type="match status" value="1"/>
</dbReference>
<dbReference type="PROSITE" id="PS50157">
    <property type="entry name" value="ZINC_FINGER_C2H2_2"/>
    <property type="match status" value="2"/>
</dbReference>
<keyword evidence="1" id="KW-0479">Metal-binding</keyword>
<keyword evidence="2" id="KW-0677">Repeat</keyword>
<proteinExistence type="predicted"/>
<reference evidence="8 9" key="1">
    <citation type="journal article" date="2024" name="Commun. Biol.">
        <title>Comparative genomic analysis of thermophilic fungi reveals convergent evolutionary adaptations and gene losses.</title>
        <authorList>
            <person name="Steindorff A.S."/>
            <person name="Aguilar-Pontes M.V."/>
            <person name="Robinson A.J."/>
            <person name="Andreopoulos B."/>
            <person name="LaButti K."/>
            <person name="Kuo A."/>
            <person name="Mondo S."/>
            <person name="Riley R."/>
            <person name="Otillar R."/>
            <person name="Haridas S."/>
            <person name="Lipzen A."/>
            <person name="Grimwood J."/>
            <person name="Schmutz J."/>
            <person name="Clum A."/>
            <person name="Reid I.D."/>
            <person name="Moisan M.C."/>
            <person name="Butler G."/>
            <person name="Nguyen T.T.M."/>
            <person name="Dewar K."/>
            <person name="Conant G."/>
            <person name="Drula E."/>
            <person name="Henrissat B."/>
            <person name="Hansel C."/>
            <person name="Singer S."/>
            <person name="Hutchinson M.I."/>
            <person name="de Vries R.P."/>
            <person name="Natvig D.O."/>
            <person name="Powell A.J."/>
            <person name="Tsang A."/>
            <person name="Grigoriev I.V."/>
        </authorList>
    </citation>
    <scope>NUCLEOTIDE SEQUENCE [LARGE SCALE GENOMIC DNA]</scope>
    <source>
        <strain evidence="8 9">CBS 620.91</strain>
    </source>
</reference>
<organism evidence="8 9">
    <name type="scientific">Humicola insolens</name>
    <name type="common">Soft-rot fungus</name>
    <dbReference type="NCBI Taxonomy" id="85995"/>
    <lineage>
        <taxon>Eukaryota</taxon>
        <taxon>Fungi</taxon>
        <taxon>Dikarya</taxon>
        <taxon>Ascomycota</taxon>
        <taxon>Pezizomycotina</taxon>
        <taxon>Sordariomycetes</taxon>
        <taxon>Sordariomycetidae</taxon>
        <taxon>Sordariales</taxon>
        <taxon>Chaetomiaceae</taxon>
        <taxon>Mycothermus</taxon>
    </lineage>
</organism>
<dbReference type="PANTHER" id="PTHR24409">
    <property type="entry name" value="ZINC FINGER PROTEIN 142"/>
    <property type="match status" value="1"/>
</dbReference>
<name>A0ABR3VF12_HUMIN</name>
<keyword evidence="9" id="KW-1185">Reference proteome</keyword>
<dbReference type="EMBL" id="JAZGSY010000112">
    <property type="protein sequence ID" value="KAL1840450.1"/>
    <property type="molecule type" value="Genomic_DNA"/>
</dbReference>
<evidence type="ECO:0000256" key="2">
    <source>
        <dbReference type="ARBA" id="ARBA00022737"/>
    </source>
</evidence>